<evidence type="ECO:0000256" key="1">
    <source>
        <dbReference type="SAM" id="MobiDB-lite"/>
    </source>
</evidence>
<evidence type="ECO:0000313" key="2">
    <source>
        <dbReference type="EMBL" id="GAA1222501.1"/>
    </source>
</evidence>
<protein>
    <submittedName>
        <fullName evidence="2">Uncharacterized protein</fullName>
    </submittedName>
</protein>
<dbReference type="Proteomes" id="UP001500037">
    <property type="component" value="Unassembled WGS sequence"/>
</dbReference>
<dbReference type="EMBL" id="BAAALF010000010">
    <property type="protein sequence ID" value="GAA1222501.1"/>
    <property type="molecule type" value="Genomic_DNA"/>
</dbReference>
<proteinExistence type="predicted"/>
<comment type="caution">
    <text evidence="2">The sequence shown here is derived from an EMBL/GenBank/DDBJ whole genome shotgun (WGS) entry which is preliminary data.</text>
</comment>
<organism evidence="2 3">
    <name type="scientific">Kitasatospora nipponensis</name>
    <dbReference type="NCBI Taxonomy" id="258049"/>
    <lineage>
        <taxon>Bacteria</taxon>
        <taxon>Bacillati</taxon>
        <taxon>Actinomycetota</taxon>
        <taxon>Actinomycetes</taxon>
        <taxon>Kitasatosporales</taxon>
        <taxon>Streptomycetaceae</taxon>
        <taxon>Kitasatospora</taxon>
    </lineage>
</organism>
<keyword evidence="3" id="KW-1185">Reference proteome</keyword>
<gene>
    <name evidence="2" type="ORF">GCM10009665_10920</name>
</gene>
<sequence>MLPEPGVGAVGGQQLLVGALFEDRGALEAGQLPKRRQIADPKSVDSAASTCIAEEARRAAVGVRGDQLVAKVGADPAGPDRLALPPRACARHGAGQDRS</sequence>
<evidence type="ECO:0000313" key="3">
    <source>
        <dbReference type="Proteomes" id="UP001500037"/>
    </source>
</evidence>
<accession>A0ABP4GEN4</accession>
<name>A0ABP4GEN4_9ACTN</name>
<reference evidence="3" key="1">
    <citation type="journal article" date="2019" name="Int. J. Syst. Evol. Microbiol.">
        <title>The Global Catalogue of Microorganisms (GCM) 10K type strain sequencing project: providing services to taxonomists for standard genome sequencing and annotation.</title>
        <authorList>
            <consortium name="The Broad Institute Genomics Platform"/>
            <consortium name="The Broad Institute Genome Sequencing Center for Infectious Disease"/>
            <person name="Wu L."/>
            <person name="Ma J."/>
        </authorList>
    </citation>
    <scope>NUCLEOTIDE SEQUENCE [LARGE SCALE GENOMIC DNA]</scope>
    <source>
        <strain evidence="3">JCM 13004</strain>
    </source>
</reference>
<feature type="region of interest" description="Disordered" evidence="1">
    <location>
        <begin position="72"/>
        <end position="99"/>
    </location>
</feature>